<proteinExistence type="inferred from homology"/>
<dbReference type="AlphaFoldDB" id="A0A6N6VU58"/>
<feature type="transmembrane region" description="Helical" evidence="8">
    <location>
        <begin position="270"/>
        <end position="289"/>
    </location>
</feature>
<feature type="transmembrane region" description="Helical" evidence="8">
    <location>
        <begin position="304"/>
        <end position="330"/>
    </location>
</feature>
<dbReference type="InterPro" id="IPR002549">
    <property type="entry name" value="AI-2E-like"/>
</dbReference>
<evidence type="ECO:0000256" key="7">
    <source>
        <dbReference type="ARBA" id="ARBA00023136"/>
    </source>
</evidence>
<evidence type="ECO:0000313" key="9">
    <source>
        <dbReference type="EMBL" id="KAB8037711.1"/>
    </source>
</evidence>
<comment type="caution">
    <text evidence="9">The sequence shown here is derived from an EMBL/GenBank/DDBJ whole genome shotgun (WGS) entry which is preliminary data.</text>
</comment>
<feature type="transmembrane region" description="Helical" evidence="8">
    <location>
        <begin position="244"/>
        <end position="263"/>
    </location>
</feature>
<comment type="similarity">
    <text evidence="2">Belongs to the autoinducer-2 exporter (AI-2E) (TC 2.A.86) family.</text>
</comment>
<comment type="subcellular location">
    <subcellularLocation>
        <location evidence="1">Cell membrane</location>
        <topology evidence="1">Multi-pass membrane protein</topology>
    </subcellularLocation>
</comment>
<dbReference type="RefSeq" id="WP_153420788.1">
    <property type="nucleotide sequence ID" value="NZ_WFLM01000004.1"/>
</dbReference>
<feature type="transmembrane region" description="Helical" evidence="8">
    <location>
        <begin position="150"/>
        <end position="169"/>
    </location>
</feature>
<accession>A0A6N6VU58</accession>
<evidence type="ECO:0000256" key="2">
    <source>
        <dbReference type="ARBA" id="ARBA00009773"/>
    </source>
</evidence>
<keyword evidence="10" id="KW-1185">Reference proteome</keyword>
<evidence type="ECO:0000256" key="8">
    <source>
        <dbReference type="SAM" id="Phobius"/>
    </source>
</evidence>
<keyword evidence="6 8" id="KW-1133">Transmembrane helix</keyword>
<evidence type="ECO:0000256" key="6">
    <source>
        <dbReference type="ARBA" id="ARBA00022989"/>
    </source>
</evidence>
<keyword evidence="4" id="KW-1003">Cell membrane</keyword>
<feature type="transmembrane region" description="Helical" evidence="8">
    <location>
        <begin position="211"/>
        <end position="238"/>
    </location>
</feature>
<sequence>MKSYRGKIFFLCFFLITLCLFLFLNIVIGPLIISFVAAYLINPLFEFLENKGIKRSFISFATLIILTVLSLLAIWIFLPILFEQLQGLIKLLPGFKTYLEGSLFPKIQGLIAELTGQKSYNVIHLYDLLPINVEKVSETLISRIGASTRFIASILIMVIFTPFFSYFLMRDFNKIHNKIFELVPIDIKPVFIEFIEEVDKKLRSVLRGQSIVILTLCVLYPSALLIAGLPTAIAVGVLTGCARLVPYMDILVGSFLCFFVLVTNSADGHLILTVSLAFLTVQCLDGLFITPRIMGRFSGLHPSLVILSVLCFGDWFGFYGILLAVPLAAVGKVSFTMIIKSYKESQFYKNGNNG</sequence>
<dbReference type="GO" id="GO:0005886">
    <property type="term" value="C:plasma membrane"/>
    <property type="evidence" value="ECO:0007669"/>
    <property type="project" value="UniProtKB-SubCell"/>
</dbReference>
<evidence type="ECO:0000256" key="1">
    <source>
        <dbReference type="ARBA" id="ARBA00004651"/>
    </source>
</evidence>
<dbReference type="Pfam" id="PF01594">
    <property type="entry name" value="AI-2E_transport"/>
    <property type="match status" value="1"/>
</dbReference>
<name>A0A6N6VU58_9BACT</name>
<evidence type="ECO:0000313" key="10">
    <source>
        <dbReference type="Proteomes" id="UP000437748"/>
    </source>
</evidence>
<evidence type="ECO:0000256" key="4">
    <source>
        <dbReference type="ARBA" id="ARBA00022475"/>
    </source>
</evidence>
<protein>
    <submittedName>
        <fullName evidence="9">AI-2E family transporter</fullName>
    </submittedName>
</protein>
<evidence type="ECO:0000256" key="5">
    <source>
        <dbReference type="ARBA" id="ARBA00022692"/>
    </source>
</evidence>
<keyword evidence="5 8" id="KW-0812">Transmembrane</keyword>
<evidence type="ECO:0000256" key="3">
    <source>
        <dbReference type="ARBA" id="ARBA00022448"/>
    </source>
</evidence>
<keyword evidence="3" id="KW-0813">Transport</keyword>
<feature type="transmembrane region" description="Helical" evidence="8">
    <location>
        <begin position="60"/>
        <end position="82"/>
    </location>
</feature>
<dbReference type="GO" id="GO:0055085">
    <property type="term" value="P:transmembrane transport"/>
    <property type="evidence" value="ECO:0007669"/>
    <property type="project" value="TreeGrafter"/>
</dbReference>
<dbReference type="PANTHER" id="PTHR21716:SF53">
    <property type="entry name" value="PERMEASE PERM-RELATED"/>
    <property type="match status" value="1"/>
</dbReference>
<organism evidence="9 10">
    <name type="scientific">Silvanigrella paludirubra</name>
    <dbReference type="NCBI Taxonomy" id="2499159"/>
    <lineage>
        <taxon>Bacteria</taxon>
        <taxon>Pseudomonadati</taxon>
        <taxon>Bdellovibrionota</taxon>
        <taxon>Oligoflexia</taxon>
        <taxon>Silvanigrellales</taxon>
        <taxon>Silvanigrellaceae</taxon>
        <taxon>Silvanigrella</taxon>
    </lineage>
</organism>
<keyword evidence="7 8" id="KW-0472">Membrane</keyword>
<dbReference type="Proteomes" id="UP000437748">
    <property type="component" value="Unassembled WGS sequence"/>
</dbReference>
<gene>
    <name evidence="9" type="ORF">GCL60_11095</name>
</gene>
<feature type="transmembrane region" description="Helical" evidence="8">
    <location>
        <begin position="7"/>
        <end position="24"/>
    </location>
</feature>
<dbReference type="EMBL" id="WFLM01000004">
    <property type="protein sequence ID" value="KAB8037711.1"/>
    <property type="molecule type" value="Genomic_DNA"/>
</dbReference>
<reference evidence="9 10" key="1">
    <citation type="submission" date="2019-10" db="EMBL/GenBank/DDBJ databases">
        <title>New species of Slilvanegrellaceae.</title>
        <authorList>
            <person name="Pitt A."/>
            <person name="Hahn M.W."/>
        </authorList>
    </citation>
    <scope>NUCLEOTIDE SEQUENCE [LARGE SCALE GENOMIC DNA]</scope>
    <source>
        <strain evidence="9 10">SP-Ram-0.45-NSY-1</strain>
    </source>
</reference>
<dbReference type="PANTHER" id="PTHR21716">
    <property type="entry name" value="TRANSMEMBRANE PROTEIN"/>
    <property type="match status" value="1"/>
</dbReference>
<dbReference type="OrthoDB" id="5792512at2"/>